<evidence type="ECO:0000313" key="3">
    <source>
        <dbReference type="Proteomes" id="UP000674425"/>
    </source>
</evidence>
<dbReference type="EMBL" id="CAJNAU010000093">
    <property type="protein sequence ID" value="CAE6837315.1"/>
    <property type="molecule type" value="Genomic_DNA"/>
</dbReference>
<comment type="caution">
    <text evidence="2">The sequence shown here is derived from an EMBL/GenBank/DDBJ whole genome shotgun (WGS) entry which is preliminary data.</text>
</comment>
<feature type="transmembrane region" description="Helical" evidence="1">
    <location>
        <begin position="62"/>
        <end position="85"/>
    </location>
</feature>
<dbReference type="Proteomes" id="UP000674425">
    <property type="component" value="Unassembled WGS sequence"/>
</dbReference>
<name>A0ABN7N5F0_9BURK</name>
<accession>A0ABN7N5F0</accession>
<protein>
    <recommendedName>
        <fullName evidence="4">MAPEG family protein</fullName>
    </recommendedName>
</protein>
<keyword evidence="3" id="KW-1185">Reference proteome</keyword>
<evidence type="ECO:0008006" key="4">
    <source>
        <dbReference type="Google" id="ProtNLM"/>
    </source>
</evidence>
<gene>
    <name evidence="2" type="ORF">R69658_06564</name>
</gene>
<sequence length="94" mass="10466">MSLTHFLIAKLSRVDDDFARRAMSTAQAQDEMGATPPREFSRGSGAMAYALALFINRRPVHFYLGLTGLIVFTLYILGRVAAFLVEWGVHRYGG</sequence>
<reference evidence="2 3" key="1">
    <citation type="submission" date="2021-02" db="EMBL/GenBank/DDBJ databases">
        <authorList>
            <person name="Vanwijnsberghe S."/>
        </authorList>
    </citation>
    <scope>NUCLEOTIDE SEQUENCE [LARGE SCALE GENOMIC DNA]</scope>
    <source>
        <strain evidence="2 3">R-69658</strain>
    </source>
</reference>
<keyword evidence="1" id="KW-0472">Membrane</keyword>
<evidence type="ECO:0000256" key="1">
    <source>
        <dbReference type="SAM" id="Phobius"/>
    </source>
</evidence>
<organism evidence="2 3">
    <name type="scientific">Paraburkholderia aspalathi</name>
    <dbReference type="NCBI Taxonomy" id="1324617"/>
    <lineage>
        <taxon>Bacteria</taxon>
        <taxon>Pseudomonadati</taxon>
        <taxon>Pseudomonadota</taxon>
        <taxon>Betaproteobacteria</taxon>
        <taxon>Burkholderiales</taxon>
        <taxon>Burkholderiaceae</taxon>
        <taxon>Paraburkholderia</taxon>
    </lineage>
</organism>
<proteinExistence type="predicted"/>
<keyword evidence="1" id="KW-0812">Transmembrane</keyword>
<keyword evidence="1" id="KW-1133">Transmembrane helix</keyword>
<evidence type="ECO:0000313" key="2">
    <source>
        <dbReference type="EMBL" id="CAE6837315.1"/>
    </source>
</evidence>